<dbReference type="GO" id="GO:0008289">
    <property type="term" value="F:lipid binding"/>
    <property type="evidence" value="ECO:0007669"/>
    <property type="project" value="UniProtKB-KW"/>
</dbReference>
<protein>
    <submittedName>
        <fullName evidence="2">DegV family protein</fullName>
    </submittedName>
</protein>
<dbReference type="eggNOG" id="COG1307">
    <property type="taxonomic scope" value="Bacteria"/>
</dbReference>
<comment type="caution">
    <text evidence="2">The sequence shown here is derived from an EMBL/GenBank/DDBJ whole genome shotgun (WGS) entry which is preliminary data.</text>
</comment>
<evidence type="ECO:0000313" key="3">
    <source>
        <dbReference type="Proteomes" id="UP000009315"/>
    </source>
</evidence>
<dbReference type="PANTHER" id="PTHR33434:SF2">
    <property type="entry name" value="FATTY ACID-BINDING PROTEIN TM_1468"/>
    <property type="match status" value="1"/>
</dbReference>
<dbReference type="EMBL" id="CAOS01000003">
    <property type="protein sequence ID" value="CCO07521.1"/>
    <property type="molecule type" value="Genomic_DNA"/>
</dbReference>
<reference evidence="2 3" key="1">
    <citation type="journal article" date="2013" name="Genome Announc.">
        <title>Genome Sequence of the Sulfate-Reducing Bacterium Desulfotomaculum hydrothermale Lam5(T).</title>
        <authorList>
            <person name="Amin O."/>
            <person name="Fardeau M.L."/>
            <person name="Valette O."/>
            <person name="Hirschler-Rea A."/>
            <person name="Barbe V."/>
            <person name="Medigue C."/>
            <person name="Vacherie B."/>
            <person name="Ollivier B."/>
            <person name="Bertin P.N."/>
            <person name="Dolla A."/>
        </authorList>
    </citation>
    <scope>NUCLEOTIDE SEQUENCE [LARGE SCALE GENOMIC DNA]</scope>
    <source>
        <strain evidence="3">Lam5 / DSM 18033</strain>
    </source>
</reference>
<dbReference type="Proteomes" id="UP000009315">
    <property type="component" value="Unassembled WGS sequence"/>
</dbReference>
<dbReference type="InterPro" id="IPR003797">
    <property type="entry name" value="DegV"/>
</dbReference>
<proteinExistence type="predicted"/>
<dbReference type="InterPro" id="IPR043168">
    <property type="entry name" value="DegV_C"/>
</dbReference>
<dbReference type="InterPro" id="IPR050270">
    <property type="entry name" value="DegV_domain_contain"/>
</dbReference>
<evidence type="ECO:0000256" key="1">
    <source>
        <dbReference type="ARBA" id="ARBA00023121"/>
    </source>
</evidence>
<dbReference type="PROSITE" id="PS51482">
    <property type="entry name" value="DEGV"/>
    <property type="match status" value="1"/>
</dbReference>
<dbReference type="OrthoDB" id="9780216at2"/>
<dbReference type="Gene3D" id="3.40.50.10170">
    <property type="match status" value="1"/>
</dbReference>
<sequence length="278" mass="30152">MPAVRIVTDSTADLPEELYQKHDISRVPLKVLIGQEVYRDGVDISTRQFYQYLQQGETAGTSQPSPGEFAQLFASLTADGSQVLCLTLSSHFSGTYQSARVAAGMVNGTVEVIDTKSATRGVGLLAMAAAQAAAKGKTLQEIKDLVYDLIPKMRVFFLVDSLQYLERGGRIGKAQAFLGTLLNIKPLLCVKEGIVHPYEKVRGKNKGLERIIQIAEQDTAGAEIICAVLDGNDPAARAVLYQKARERLNCREIWQGNIGPVIGSHVGPGVSGIIYYRA</sequence>
<dbReference type="Gene3D" id="3.30.1180.10">
    <property type="match status" value="1"/>
</dbReference>
<accession>K8EFQ1</accession>
<dbReference type="STRING" id="1121428.DESHY_110465"/>
<dbReference type="RefSeq" id="WP_008410425.1">
    <property type="nucleotide sequence ID" value="NZ_CAOS01000003.1"/>
</dbReference>
<dbReference type="AlphaFoldDB" id="K8EFQ1"/>
<evidence type="ECO:0000313" key="2">
    <source>
        <dbReference type="EMBL" id="CCO07521.1"/>
    </source>
</evidence>
<name>K8EFQ1_9FIRM</name>
<dbReference type="SUPFAM" id="SSF82549">
    <property type="entry name" value="DAK1/DegV-like"/>
    <property type="match status" value="1"/>
</dbReference>
<dbReference type="Pfam" id="PF02645">
    <property type="entry name" value="DegV"/>
    <property type="match status" value="1"/>
</dbReference>
<gene>
    <name evidence="2" type="ORF">DESHY_110465</name>
</gene>
<keyword evidence="1" id="KW-0446">Lipid-binding</keyword>
<keyword evidence="3" id="KW-1185">Reference proteome</keyword>
<organism evidence="2 3">
    <name type="scientific">Desulforamulus hydrothermalis Lam5 = DSM 18033</name>
    <dbReference type="NCBI Taxonomy" id="1121428"/>
    <lineage>
        <taxon>Bacteria</taxon>
        <taxon>Bacillati</taxon>
        <taxon>Bacillota</taxon>
        <taxon>Clostridia</taxon>
        <taxon>Eubacteriales</taxon>
        <taxon>Peptococcaceae</taxon>
        <taxon>Desulforamulus</taxon>
    </lineage>
</organism>
<dbReference type="NCBIfam" id="TIGR00762">
    <property type="entry name" value="DegV"/>
    <property type="match status" value="1"/>
</dbReference>
<dbReference type="PANTHER" id="PTHR33434">
    <property type="entry name" value="DEGV DOMAIN-CONTAINING PROTEIN DR_1986-RELATED"/>
    <property type="match status" value="1"/>
</dbReference>